<name>G3B9V5_CANTC</name>
<dbReference type="Pfam" id="PF03931">
    <property type="entry name" value="Skp1_POZ"/>
    <property type="match status" value="1"/>
</dbReference>
<dbReference type="AlphaFoldDB" id="G3B9V5"/>
<dbReference type="GO" id="GO:0005634">
    <property type="term" value="C:nucleus"/>
    <property type="evidence" value="ECO:0007669"/>
    <property type="project" value="UniProtKB-SubCell"/>
</dbReference>
<dbReference type="SUPFAM" id="SSF54695">
    <property type="entry name" value="POZ domain"/>
    <property type="match status" value="1"/>
</dbReference>
<evidence type="ECO:0000256" key="4">
    <source>
        <dbReference type="ARBA" id="ARBA00023242"/>
    </source>
</evidence>
<dbReference type="FunFam" id="3.30.710.10:FF:000035">
    <property type="entry name" value="Elongin C transcription elongation factor"/>
    <property type="match status" value="1"/>
</dbReference>
<dbReference type="PANTHER" id="PTHR20648">
    <property type="entry name" value="ELONGIN-C"/>
    <property type="match status" value="1"/>
</dbReference>
<keyword evidence="7" id="KW-1185">Reference proteome</keyword>
<evidence type="ECO:0000256" key="2">
    <source>
        <dbReference type="ARBA" id="ARBA00009993"/>
    </source>
</evidence>
<dbReference type="InterPro" id="IPR001232">
    <property type="entry name" value="SKP1-like"/>
</dbReference>
<dbReference type="HOGENOM" id="CLU_130038_1_1_1"/>
<dbReference type="STRING" id="590646.G3B9V5"/>
<dbReference type="Proteomes" id="UP000000707">
    <property type="component" value="Unassembled WGS sequence"/>
</dbReference>
<evidence type="ECO:0000313" key="7">
    <source>
        <dbReference type="Proteomes" id="UP000000707"/>
    </source>
</evidence>
<gene>
    <name evidence="6" type="ORF">CANTEDRAFT_115433</name>
</gene>
<accession>G3B9V5</accession>
<sequence>MDTAGGDDQYVTLVSADNHRFIISKEVASISSVLKNTQGFEESKTGKIHLDMDGDILECVVEYLYYHHKYKEQAEYGNIPEFNIPTHLALELLVKADYLDI</sequence>
<proteinExistence type="inferred from homology"/>
<comment type="similarity">
    <text evidence="2">Belongs to the SKP1 family.</text>
</comment>
<evidence type="ECO:0000313" key="6">
    <source>
        <dbReference type="EMBL" id="EGV61976.1"/>
    </source>
</evidence>
<dbReference type="SMART" id="SM00512">
    <property type="entry name" value="Skp1"/>
    <property type="match status" value="1"/>
</dbReference>
<evidence type="ECO:0000256" key="1">
    <source>
        <dbReference type="ARBA" id="ARBA00004123"/>
    </source>
</evidence>
<organism evidence="7">
    <name type="scientific">Candida tenuis (strain ATCC 10573 / BCRC 21748 / CBS 615 / JCM 9827 / NBRC 10315 / NRRL Y-1498 / VKM Y-70)</name>
    <name type="common">Yeast</name>
    <name type="synonym">Yamadazyma tenuis</name>
    <dbReference type="NCBI Taxonomy" id="590646"/>
    <lineage>
        <taxon>Eukaryota</taxon>
        <taxon>Fungi</taxon>
        <taxon>Dikarya</taxon>
        <taxon>Ascomycota</taxon>
        <taxon>Saccharomycotina</taxon>
        <taxon>Pichiomycetes</taxon>
        <taxon>Debaryomycetaceae</taxon>
        <taxon>Yamadazyma</taxon>
    </lineage>
</organism>
<dbReference type="InterPro" id="IPR016073">
    <property type="entry name" value="Skp1_comp_POZ"/>
</dbReference>
<reference evidence="6 7" key="1">
    <citation type="journal article" date="2011" name="Proc. Natl. Acad. Sci. U.S.A.">
        <title>Comparative genomics of xylose-fermenting fungi for enhanced biofuel production.</title>
        <authorList>
            <person name="Wohlbach D.J."/>
            <person name="Kuo A."/>
            <person name="Sato T.K."/>
            <person name="Potts K.M."/>
            <person name="Salamov A.A."/>
            <person name="LaButti K.M."/>
            <person name="Sun H."/>
            <person name="Clum A."/>
            <person name="Pangilinan J.L."/>
            <person name="Lindquist E.A."/>
            <person name="Lucas S."/>
            <person name="Lapidus A."/>
            <person name="Jin M."/>
            <person name="Gunawan C."/>
            <person name="Balan V."/>
            <person name="Dale B.E."/>
            <person name="Jeffries T.W."/>
            <person name="Zinkel R."/>
            <person name="Barry K.W."/>
            <person name="Grigoriev I.V."/>
            <person name="Gasch A.P."/>
        </authorList>
    </citation>
    <scope>NUCLEOTIDE SEQUENCE [LARGE SCALE GENOMIC DNA]</scope>
    <source>
        <strain evidence="7">ATCC 10573 / BCRC 21748 / CBS 615 / JCM 9827 / NBRC 10315 / NRRL Y-1498 / VKM Y-70</strain>
    </source>
</reference>
<dbReference type="EMBL" id="GL996527">
    <property type="protein sequence ID" value="EGV61976.1"/>
    <property type="molecule type" value="Genomic_DNA"/>
</dbReference>
<evidence type="ECO:0000256" key="3">
    <source>
        <dbReference type="ARBA" id="ARBA00021347"/>
    </source>
</evidence>
<dbReference type="GO" id="GO:0006511">
    <property type="term" value="P:ubiquitin-dependent protein catabolic process"/>
    <property type="evidence" value="ECO:0007669"/>
    <property type="project" value="InterPro"/>
</dbReference>
<feature type="domain" description="SKP1 component POZ" evidence="5">
    <location>
        <begin position="10"/>
        <end position="69"/>
    </location>
</feature>
<dbReference type="OrthoDB" id="249087at2759"/>
<keyword evidence="4" id="KW-0539">Nucleus</keyword>
<dbReference type="InterPro" id="IPR039948">
    <property type="entry name" value="ELC1"/>
</dbReference>
<dbReference type="InterPro" id="IPR011333">
    <property type="entry name" value="SKP1/BTB/POZ_sf"/>
</dbReference>
<protein>
    <recommendedName>
        <fullName evidence="3">Elongin-C</fullName>
    </recommendedName>
</protein>
<evidence type="ECO:0000259" key="5">
    <source>
        <dbReference type="Pfam" id="PF03931"/>
    </source>
</evidence>
<dbReference type="Gene3D" id="3.30.710.10">
    <property type="entry name" value="Potassium Channel Kv1.1, Chain A"/>
    <property type="match status" value="1"/>
</dbReference>
<comment type="subcellular location">
    <subcellularLocation>
        <location evidence="1">Nucleus</location>
    </subcellularLocation>
</comment>
<dbReference type="eggNOG" id="KOG3473">
    <property type="taxonomic scope" value="Eukaryota"/>
</dbReference>